<gene>
    <name evidence="2" type="ORF">TCM_036642</name>
</gene>
<proteinExistence type="predicted"/>
<organism evidence="2 3">
    <name type="scientific">Theobroma cacao</name>
    <name type="common">Cacao</name>
    <name type="synonym">Cocoa</name>
    <dbReference type="NCBI Taxonomy" id="3641"/>
    <lineage>
        <taxon>Eukaryota</taxon>
        <taxon>Viridiplantae</taxon>
        <taxon>Streptophyta</taxon>
        <taxon>Embryophyta</taxon>
        <taxon>Tracheophyta</taxon>
        <taxon>Spermatophyta</taxon>
        <taxon>Magnoliopsida</taxon>
        <taxon>eudicotyledons</taxon>
        <taxon>Gunneridae</taxon>
        <taxon>Pentapetalae</taxon>
        <taxon>rosids</taxon>
        <taxon>malvids</taxon>
        <taxon>Malvales</taxon>
        <taxon>Malvaceae</taxon>
        <taxon>Byttnerioideae</taxon>
        <taxon>Theobroma</taxon>
    </lineage>
</organism>
<dbReference type="InParanoid" id="A0A061FK52"/>
<reference evidence="2 3" key="1">
    <citation type="journal article" date="2013" name="Genome Biol.">
        <title>The genome sequence of the most widely cultivated cacao type and its use to identify candidate genes regulating pod color.</title>
        <authorList>
            <person name="Motamayor J.C."/>
            <person name="Mockaitis K."/>
            <person name="Schmutz J."/>
            <person name="Haiminen N."/>
            <person name="Iii D.L."/>
            <person name="Cornejo O."/>
            <person name="Findley S.D."/>
            <person name="Zheng P."/>
            <person name="Utro F."/>
            <person name="Royaert S."/>
            <person name="Saski C."/>
            <person name="Jenkins J."/>
            <person name="Podicheti R."/>
            <person name="Zhao M."/>
            <person name="Scheffler B.E."/>
            <person name="Stack J.C."/>
            <person name="Feltus F.A."/>
            <person name="Mustiga G.M."/>
            <person name="Amores F."/>
            <person name="Phillips W."/>
            <person name="Marelli J.P."/>
            <person name="May G.D."/>
            <person name="Shapiro H."/>
            <person name="Ma J."/>
            <person name="Bustamante C.D."/>
            <person name="Schnell R.J."/>
            <person name="Main D."/>
            <person name="Gilbert D."/>
            <person name="Parida L."/>
            <person name="Kuhn D.N."/>
        </authorList>
    </citation>
    <scope>NUCLEOTIDE SEQUENCE [LARGE SCALE GENOMIC DNA]</scope>
    <source>
        <strain evidence="3">cv. Matina 1-6</strain>
    </source>
</reference>
<keyword evidence="1" id="KW-0732">Signal</keyword>
<keyword evidence="3" id="KW-1185">Reference proteome</keyword>
<name>A0A061FK52_THECC</name>
<feature type="chain" id="PRO_5001602155" description="Secreted protein" evidence="1">
    <location>
        <begin position="36"/>
        <end position="140"/>
    </location>
</feature>
<evidence type="ECO:0008006" key="4">
    <source>
        <dbReference type="Google" id="ProtNLM"/>
    </source>
</evidence>
<sequence length="140" mass="15193">MAPCLLSHGLAWLNRGGAAVLKLLCCCSVLSSLKAVPTAVQSFPMVLGEDFPDSRIVGKVIVKLPSSLVRRTKGRMERKTIRNGPNRRNIQVAHIARRQHIWKSIAGGGLMQSVATASNLGTSPKYTTPQSRLEMVISCK</sequence>
<dbReference type="Gramene" id="EOY17461">
    <property type="protein sequence ID" value="EOY17461"/>
    <property type="gene ID" value="TCM_036642"/>
</dbReference>
<evidence type="ECO:0000313" key="3">
    <source>
        <dbReference type="Proteomes" id="UP000026915"/>
    </source>
</evidence>
<dbReference type="Proteomes" id="UP000026915">
    <property type="component" value="Chromosome 8"/>
</dbReference>
<feature type="signal peptide" evidence="1">
    <location>
        <begin position="1"/>
        <end position="35"/>
    </location>
</feature>
<accession>A0A061FK52</accession>
<dbReference type="EMBL" id="CM001886">
    <property type="protein sequence ID" value="EOY17461.1"/>
    <property type="molecule type" value="Genomic_DNA"/>
</dbReference>
<protein>
    <recommendedName>
        <fullName evidence="4">Secreted protein</fullName>
    </recommendedName>
</protein>
<evidence type="ECO:0000313" key="2">
    <source>
        <dbReference type="EMBL" id="EOY17461.1"/>
    </source>
</evidence>
<evidence type="ECO:0000256" key="1">
    <source>
        <dbReference type="SAM" id="SignalP"/>
    </source>
</evidence>
<dbReference type="AlphaFoldDB" id="A0A061FK52"/>
<dbReference type="HOGENOM" id="CLU_1838787_0_0_1"/>